<keyword evidence="2" id="KW-1185">Reference proteome</keyword>
<name>A0A4V5ZYQ7_STECR</name>
<dbReference type="Proteomes" id="UP000298663">
    <property type="component" value="Unassembled WGS sequence"/>
</dbReference>
<reference evidence="1 2" key="2">
    <citation type="journal article" date="2019" name="G3 (Bethesda)">
        <title>Hybrid Assembly of the Genome of the Entomopathogenic Nematode Steinernema carpocapsae Identifies the X-Chromosome.</title>
        <authorList>
            <person name="Serra L."/>
            <person name="Macchietto M."/>
            <person name="Macias-Munoz A."/>
            <person name="McGill C.J."/>
            <person name="Rodriguez I.M."/>
            <person name="Rodriguez B."/>
            <person name="Murad R."/>
            <person name="Mortazavi A."/>
        </authorList>
    </citation>
    <scope>NUCLEOTIDE SEQUENCE [LARGE SCALE GENOMIC DNA]</scope>
    <source>
        <strain evidence="1 2">ALL</strain>
    </source>
</reference>
<protein>
    <submittedName>
        <fullName evidence="1">Uncharacterized protein</fullName>
    </submittedName>
</protein>
<evidence type="ECO:0000313" key="2">
    <source>
        <dbReference type="Proteomes" id="UP000298663"/>
    </source>
</evidence>
<organism evidence="1 2">
    <name type="scientific">Steinernema carpocapsae</name>
    <name type="common">Entomopathogenic nematode</name>
    <dbReference type="NCBI Taxonomy" id="34508"/>
    <lineage>
        <taxon>Eukaryota</taxon>
        <taxon>Metazoa</taxon>
        <taxon>Ecdysozoa</taxon>
        <taxon>Nematoda</taxon>
        <taxon>Chromadorea</taxon>
        <taxon>Rhabditida</taxon>
        <taxon>Tylenchina</taxon>
        <taxon>Panagrolaimomorpha</taxon>
        <taxon>Strongyloidoidea</taxon>
        <taxon>Steinernematidae</taxon>
        <taxon>Steinernema</taxon>
    </lineage>
</organism>
<dbReference type="AlphaFoldDB" id="A0A4V5ZYQ7"/>
<comment type="caution">
    <text evidence="1">The sequence shown here is derived from an EMBL/GenBank/DDBJ whole genome shotgun (WGS) entry which is preliminary data.</text>
</comment>
<dbReference type="EMBL" id="AZBU02000009">
    <property type="protein sequence ID" value="TKR64695.1"/>
    <property type="molecule type" value="Genomic_DNA"/>
</dbReference>
<sequence length="66" mass="7036">MGEIAAAANYLPKGSQSDCRVRAAFQSSSPLPLLESHSELSLQPACLPRSATSFALFIDIKRQGSN</sequence>
<accession>A0A4V5ZYQ7</accession>
<proteinExistence type="predicted"/>
<gene>
    <name evidence="1" type="ORF">L596_025185</name>
</gene>
<reference evidence="1 2" key="1">
    <citation type="journal article" date="2015" name="Genome Biol.">
        <title>Comparative genomics of Steinernema reveals deeply conserved gene regulatory networks.</title>
        <authorList>
            <person name="Dillman A.R."/>
            <person name="Macchietto M."/>
            <person name="Porter C.F."/>
            <person name="Rogers A."/>
            <person name="Williams B."/>
            <person name="Antoshechkin I."/>
            <person name="Lee M.M."/>
            <person name="Goodwin Z."/>
            <person name="Lu X."/>
            <person name="Lewis E.E."/>
            <person name="Goodrich-Blair H."/>
            <person name="Stock S.P."/>
            <person name="Adams B.J."/>
            <person name="Sternberg P.W."/>
            <person name="Mortazavi A."/>
        </authorList>
    </citation>
    <scope>NUCLEOTIDE SEQUENCE [LARGE SCALE GENOMIC DNA]</scope>
    <source>
        <strain evidence="1 2">ALL</strain>
    </source>
</reference>
<evidence type="ECO:0000313" key="1">
    <source>
        <dbReference type="EMBL" id="TKR64695.1"/>
    </source>
</evidence>